<proteinExistence type="predicted"/>
<keyword evidence="2" id="KW-0597">Phosphoprotein</keyword>
<reference evidence="4" key="1">
    <citation type="submission" date="2022-06" db="EMBL/GenBank/DDBJ databases">
        <title>Genome sequence of Phormidium yuhuli AB48 isolated from an industrial photobioreactor environment.</title>
        <authorList>
            <person name="Qiu Y."/>
            <person name="Noonan A.J.C."/>
            <person name="Dofher K."/>
            <person name="Koch M."/>
            <person name="Kieft B."/>
            <person name="Lin X."/>
            <person name="Ziels R.M."/>
            <person name="Hallam S.J."/>
        </authorList>
    </citation>
    <scope>NUCLEOTIDE SEQUENCE</scope>
    <source>
        <strain evidence="4">AB48</strain>
    </source>
</reference>
<keyword evidence="1" id="KW-0378">Hydrolase</keyword>
<dbReference type="PROSITE" id="PS50110">
    <property type="entry name" value="RESPONSE_REGULATORY"/>
    <property type="match status" value="1"/>
</dbReference>
<accession>A0ABY5AQU3</accession>
<feature type="modified residue" description="4-aspartylphosphate" evidence="2">
    <location>
        <position position="52"/>
    </location>
</feature>
<protein>
    <submittedName>
        <fullName evidence="4">SpoIIE family protein phosphatase</fullName>
    </submittedName>
</protein>
<dbReference type="PANTHER" id="PTHR43156">
    <property type="entry name" value="STAGE II SPORULATION PROTEIN E-RELATED"/>
    <property type="match status" value="1"/>
</dbReference>
<dbReference type="RefSeq" id="WP_252663605.1">
    <property type="nucleotide sequence ID" value="NZ_CP098611.1"/>
</dbReference>
<evidence type="ECO:0000313" key="4">
    <source>
        <dbReference type="EMBL" id="USR91588.1"/>
    </source>
</evidence>
<feature type="domain" description="Response regulatory" evidence="3">
    <location>
        <begin position="3"/>
        <end position="119"/>
    </location>
</feature>
<dbReference type="Gene3D" id="3.40.50.2300">
    <property type="match status" value="1"/>
</dbReference>
<dbReference type="Proteomes" id="UP001056708">
    <property type="component" value="Chromosome"/>
</dbReference>
<dbReference type="SUPFAM" id="SSF81606">
    <property type="entry name" value="PP2C-like"/>
    <property type="match status" value="1"/>
</dbReference>
<dbReference type="PANTHER" id="PTHR43156:SF9">
    <property type="entry name" value="HAMP DOMAIN-CONTAINING PROTEIN"/>
    <property type="match status" value="1"/>
</dbReference>
<dbReference type="InterPro" id="IPR011006">
    <property type="entry name" value="CheY-like_superfamily"/>
</dbReference>
<dbReference type="SUPFAM" id="SSF52172">
    <property type="entry name" value="CheY-like"/>
    <property type="match status" value="1"/>
</dbReference>
<dbReference type="InterPro" id="IPR001789">
    <property type="entry name" value="Sig_transdc_resp-reg_receiver"/>
</dbReference>
<dbReference type="SMART" id="SM00331">
    <property type="entry name" value="PP2C_SIG"/>
    <property type="match status" value="1"/>
</dbReference>
<dbReference type="Gene3D" id="3.60.40.10">
    <property type="entry name" value="PPM-type phosphatase domain"/>
    <property type="match status" value="1"/>
</dbReference>
<evidence type="ECO:0000313" key="5">
    <source>
        <dbReference type="Proteomes" id="UP001056708"/>
    </source>
</evidence>
<evidence type="ECO:0000259" key="3">
    <source>
        <dbReference type="PROSITE" id="PS50110"/>
    </source>
</evidence>
<gene>
    <name evidence="4" type="ORF">NEA10_02335</name>
</gene>
<dbReference type="SMART" id="SM00448">
    <property type="entry name" value="REC"/>
    <property type="match status" value="1"/>
</dbReference>
<name>A0ABY5AQU3_9CYAN</name>
<sequence>MTPILLIDDDPTARLIVTRTLKQQGYDVAVAKNGQEGIDLAKRLHPKLIICDWMMPGVDGLEVCRQTKAMKALSTTFFILLTARGAVEDRVMGLDTGADEFLAKPIDMDELKARVRAGLRIRQLSQDLQKQKQMLEAELSEAAGYVRSLLPVSRHHSAVRIEACFVPCQQLGGDCYDFQWLDEDSLAIYLVDVSGHGVGAALLSVSVLNMLRSRSLPRTNFQDPTQVLGALNQAFQTSSSGRFYEEKYFTIWYGVYNQRTRTLTYASAGHPPALLLNPRGSATSESSPRLSRLNTPNLPIGMFPDLDYDSDSCTVAPSSQLYIFSDGVYELPQSDGTVWGLDAFADWLSQASTTDDLALKSVFEHLQNLCNHHPFDDDVSLLQLRFT</sequence>
<dbReference type="InterPro" id="IPR001932">
    <property type="entry name" value="PPM-type_phosphatase-like_dom"/>
</dbReference>
<dbReference type="EMBL" id="CP098611">
    <property type="protein sequence ID" value="USR91588.1"/>
    <property type="molecule type" value="Genomic_DNA"/>
</dbReference>
<evidence type="ECO:0000256" key="1">
    <source>
        <dbReference type="ARBA" id="ARBA00022801"/>
    </source>
</evidence>
<dbReference type="InterPro" id="IPR052016">
    <property type="entry name" value="Bact_Sigma-Reg"/>
</dbReference>
<evidence type="ECO:0000256" key="2">
    <source>
        <dbReference type="PROSITE-ProRule" id="PRU00169"/>
    </source>
</evidence>
<dbReference type="Pfam" id="PF00072">
    <property type="entry name" value="Response_reg"/>
    <property type="match status" value="1"/>
</dbReference>
<dbReference type="InterPro" id="IPR036457">
    <property type="entry name" value="PPM-type-like_dom_sf"/>
</dbReference>
<organism evidence="4 5">
    <name type="scientific">Phormidium yuhuli AB48</name>
    <dbReference type="NCBI Taxonomy" id="2940671"/>
    <lineage>
        <taxon>Bacteria</taxon>
        <taxon>Bacillati</taxon>
        <taxon>Cyanobacteriota</taxon>
        <taxon>Cyanophyceae</taxon>
        <taxon>Oscillatoriophycideae</taxon>
        <taxon>Oscillatoriales</taxon>
        <taxon>Oscillatoriaceae</taxon>
        <taxon>Phormidium</taxon>
        <taxon>Phormidium yuhuli</taxon>
    </lineage>
</organism>
<dbReference type="CDD" id="cd17574">
    <property type="entry name" value="REC_OmpR"/>
    <property type="match status" value="1"/>
</dbReference>
<dbReference type="Pfam" id="PF07228">
    <property type="entry name" value="SpoIIE"/>
    <property type="match status" value="1"/>
</dbReference>
<keyword evidence="5" id="KW-1185">Reference proteome</keyword>